<feature type="domain" description="Glutamyl-tRNA reductase N-terminal" evidence="12">
    <location>
        <begin position="16"/>
        <end position="165"/>
    </location>
</feature>
<name>A0ABP3G7Z3_9ACTN</name>
<dbReference type="InterPro" id="IPR036343">
    <property type="entry name" value="GluRdtase_N_sf"/>
</dbReference>
<dbReference type="Proteomes" id="UP001500063">
    <property type="component" value="Unassembled WGS sequence"/>
</dbReference>
<dbReference type="SUPFAM" id="SSF69075">
    <property type="entry name" value="Glutamyl tRNA-reductase dimerization domain"/>
    <property type="match status" value="1"/>
</dbReference>
<evidence type="ECO:0000259" key="11">
    <source>
        <dbReference type="Pfam" id="PF01488"/>
    </source>
</evidence>
<evidence type="ECO:0000313" key="13">
    <source>
        <dbReference type="EMBL" id="GAA0338536.1"/>
    </source>
</evidence>
<keyword evidence="14" id="KW-1185">Reference proteome</keyword>
<evidence type="ECO:0000256" key="7">
    <source>
        <dbReference type="ARBA" id="ARBA00047464"/>
    </source>
</evidence>
<sequence>MKGNTPDVGIDRIAVVGVSHATTPVSLLEEVALADDELDGVHAAISGSGGAAALVLATCNRLELYVESDDSAAASRALGELIARRAGAAAEEVRAQLHVRRGEEAVHHLFSVASGLESLVIGEDQILGQVKSALSGAQERGSAGRLLNQLGQKALRLGKRVRTETGINEAGRSLATLGLQRLERTLGALAGKSVLLVGAGSMGAVVAADLRRAGPGELLIANRTVERAERLAERYAGRAVPMERVPELLADVDLAVCCVGGTGSVIRAAHAERAVRARGGRELFLLDLAMPRNIDAEVAAVPGVVVVDLERLAETGPEAASAMSSLAAARKLVAEEVGEFVAAQRVARAAPVVAAMRSAASAVVSTEIDRLTQRMPDLGSQEHAEIARSVRRIVDKVLHGPTVRARQLAEEAQGELYVEVMVRLFAPSFPEQGAPGSRAGASAAA</sequence>
<dbReference type="InterPro" id="IPR015895">
    <property type="entry name" value="4pyrrol_synth_GluRdtase_N"/>
</dbReference>
<dbReference type="Pfam" id="PF00745">
    <property type="entry name" value="GlutR_dimer"/>
    <property type="match status" value="1"/>
</dbReference>
<feature type="domain" description="Quinate/shikimate 5-dehydrogenase/glutamyl-tRNA reductase" evidence="11">
    <location>
        <begin position="183"/>
        <end position="313"/>
    </location>
</feature>
<feature type="binding site" evidence="8">
    <location>
        <begin position="58"/>
        <end position="61"/>
    </location>
    <ligand>
        <name>substrate</name>
    </ligand>
</feature>
<protein>
    <recommendedName>
        <fullName evidence="3 8">Glutamyl-tRNA reductase</fullName>
        <shortName evidence="8">GluTR</shortName>
        <ecNumber evidence="3 8">1.2.1.70</ecNumber>
    </recommendedName>
</protein>
<evidence type="ECO:0000256" key="2">
    <source>
        <dbReference type="ARBA" id="ARBA00005916"/>
    </source>
</evidence>
<feature type="binding site" evidence="8">
    <location>
        <begin position="123"/>
        <end position="125"/>
    </location>
    <ligand>
        <name>substrate</name>
    </ligand>
</feature>
<dbReference type="Pfam" id="PF01488">
    <property type="entry name" value="Shikimate_DH"/>
    <property type="match status" value="1"/>
</dbReference>
<dbReference type="SUPFAM" id="SSF69742">
    <property type="entry name" value="Glutamyl tRNA-reductase catalytic, N-terminal domain"/>
    <property type="match status" value="1"/>
</dbReference>
<dbReference type="PROSITE" id="PS00747">
    <property type="entry name" value="GLUTR"/>
    <property type="match status" value="1"/>
</dbReference>
<comment type="subunit">
    <text evidence="8">Homodimer.</text>
</comment>
<dbReference type="InterPro" id="IPR018214">
    <property type="entry name" value="GluRdtase_CS"/>
</dbReference>
<organism evidence="13 14">
    <name type="scientific">Streptomyces blastmyceticus</name>
    <dbReference type="NCBI Taxonomy" id="68180"/>
    <lineage>
        <taxon>Bacteria</taxon>
        <taxon>Bacillati</taxon>
        <taxon>Actinomycetota</taxon>
        <taxon>Actinomycetes</taxon>
        <taxon>Kitasatosporales</taxon>
        <taxon>Streptomycetaceae</taxon>
        <taxon>Streptomyces</taxon>
    </lineage>
</organism>
<feature type="binding site" evidence="8">
    <location>
        <begin position="198"/>
        <end position="203"/>
    </location>
    <ligand>
        <name>NADP(+)</name>
        <dbReference type="ChEBI" id="CHEBI:58349"/>
    </ligand>
</feature>
<comment type="caution">
    <text evidence="13">The sequence shown here is derived from an EMBL/GenBank/DDBJ whole genome shotgun (WGS) entry which is preliminary data.</text>
</comment>
<feature type="active site" description="Nucleophile" evidence="8">
    <location>
        <position position="59"/>
    </location>
</feature>
<evidence type="ECO:0000256" key="1">
    <source>
        <dbReference type="ARBA" id="ARBA00005059"/>
    </source>
</evidence>
<dbReference type="InterPro" id="IPR036453">
    <property type="entry name" value="GluRdtase_dimer_dom_sf"/>
</dbReference>
<feature type="domain" description="Tetrapyrrole biosynthesis glutamyl-tRNA reductase dimerisation" evidence="10">
    <location>
        <begin position="329"/>
        <end position="426"/>
    </location>
</feature>
<proteinExistence type="inferred from homology"/>
<dbReference type="NCBIfam" id="NF000744">
    <property type="entry name" value="PRK00045.1-3"/>
    <property type="match status" value="1"/>
</dbReference>
<gene>
    <name evidence="8" type="primary">hemA</name>
    <name evidence="13" type="ORF">GCM10010319_13130</name>
</gene>
<evidence type="ECO:0000256" key="8">
    <source>
        <dbReference type="HAMAP-Rule" id="MF_00087"/>
    </source>
</evidence>
<feature type="binding site" evidence="8">
    <location>
        <position position="129"/>
    </location>
    <ligand>
        <name>substrate</name>
    </ligand>
</feature>
<dbReference type="PANTHER" id="PTHR43013:SF1">
    <property type="entry name" value="GLUTAMYL-TRNA REDUCTASE"/>
    <property type="match status" value="1"/>
</dbReference>
<comment type="pathway">
    <text evidence="1 8 9">Porphyrin-containing compound metabolism; protoporphyrin-IX biosynthesis; 5-aminolevulinate from L-glutamyl-tRNA(Glu): step 1/2.</text>
</comment>
<dbReference type="NCBIfam" id="TIGR01035">
    <property type="entry name" value="hemA"/>
    <property type="match status" value="1"/>
</dbReference>
<comment type="function">
    <text evidence="8">Catalyzes the NADPH-dependent reduction of glutamyl-tRNA(Glu) to glutamate 1-semialdehyde (GSA).</text>
</comment>
<keyword evidence="4 8" id="KW-0521">NADP</keyword>
<dbReference type="HAMAP" id="MF_00087">
    <property type="entry name" value="Glu_tRNA_reductase"/>
    <property type="match status" value="1"/>
</dbReference>
<feature type="binding site" evidence="8">
    <location>
        <position position="118"/>
    </location>
    <ligand>
        <name>substrate</name>
    </ligand>
</feature>
<dbReference type="Pfam" id="PF05201">
    <property type="entry name" value="GlutR_N"/>
    <property type="match status" value="1"/>
</dbReference>
<feature type="site" description="Important for activity" evidence="8">
    <location>
        <position position="108"/>
    </location>
</feature>
<dbReference type="PANTHER" id="PTHR43013">
    <property type="entry name" value="GLUTAMYL-TRNA REDUCTASE"/>
    <property type="match status" value="1"/>
</dbReference>
<dbReference type="PIRSF" id="PIRSF000445">
    <property type="entry name" value="4pyrrol_synth_GluRdtase"/>
    <property type="match status" value="1"/>
</dbReference>
<dbReference type="InterPro" id="IPR015896">
    <property type="entry name" value="4pyrrol_synth_GluRdtase_dimer"/>
</dbReference>
<dbReference type="EC" id="1.2.1.70" evidence="3 8"/>
<dbReference type="Gene3D" id="3.30.460.30">
    <property type="entry name" value="Glutamyl-tRNA reductase, N-terminal domain"/>
    <property type="match status" value="1"/>
</dbReference>
<evidence type="ECO:0000256" key="5">
    <source>
        <dbReference type="ARBA" id="ARBA00023002"/>
    </source>
</evidence>
<evidence type="ECO:0000256" key="4">
    <source>
        <dbReference type="ARBA" id="ARBA00022857"/>
    </source>
</evidence>
<comment type="similarity">
    <text evidence="2 8 9">Belongs to the glutamyl-tRNA reductase family.</text>
</comment>
<accession>A0ABP3G7Z3</accession>
<keyword evidence="5 8" id="KW-0560">Oxidoreductase</keyword>
<evidence type="ECO:0000256" key="6">
    <source>
        <dbReference type="ARBA" id="ARBA00023244"/>
    </source>
</evidence>
<dbReference type="SUPFAM" id="SSF51735">
    <property type="entry name" value="NAD(P)-binding Rossmann-fold domains"/>
    <property type="match status" value="1"/>
</dbReference>
<keyword evidence="6 8" id="KW-0627">Porphyrin biosynthesis</keyword>
<evidence type="ECO:0000256" key="3">
    <source>
        <dbReference type="ARBA" id="ARBA00012970"/>
    </source>
</evidence>
<dbReference type="InterPro" id="IPR000343">
    <property type="entry name" value="4pyrrol_synth_GluRdtase"/>
</dbReference>
<dbReference type="RefSeq" id="WP_344116904.1">
    <property type="nucleotide sequence ID" value="NZ_BAAABW010000008.1"/>
</dbReference>
<reference evidence="14" key="1">
    <citation type="journal article" date="2019" name="Int. J. Syst. Evol. Microbiol.">
        <title>The Global Catalogue of Microorganisms (GCM) 10K type strain sequencing project: providing services to taxonomists for standard genome sequencing and annotation.</title>
        <authorList>
            <consortium name="The Broad Institute Genomics Platform"/>
            <consortium name="The Broad Institute Genome Sequencing Center for Infectious Disease"/>
            <person name="Wu L."/>
            <person name="Ma J."/>
        </authorList>
    </citation>
    <scope>NUCLEOTIDE SEQUENCE [LARGE SCALE GENOMIC DNA]</scope>
    <source>
        <strain evidence="14">JCM 4565</strain>
    </source>
</reference>
<dbReference type="InterPro" id="IPR036291">
    <property type="entry name" value="NAD(P)-bd_dom_sf"/>
</dbReference>
<evidence type="ECO:0000259" key="12">
    <source>
        <dbReference type="Pfam" id="PF05201"/>
    </source>
</evidence>
<comment type="miscellaneous">
    <text evidence="8">During catalysis, the active site Cys acts as a nucleophile attacking the alpha-carbonyl group of tRNA-bound glutamate with the formation of a thioester intermediate between enzyme and glutamate, and the concomitant release of tRNA(Glu). The thioester intermediate is finally reduced by direct hydride transfer from NADPH, to form the product GSA.</text>
</comment>
<evidence type="ECO:0000259" key="10">
    <source>
        <dbReference type="Pfam" id="PF00745"/>
    </source>
</evidence>
<evidence type="ECO:0000313" key="14">
    <source>
        <dbReference type="Proteomes" id="UP001500063"/>
    </source>
</evidence>
<dbReference type="InterPro" id="IPR006151">
    <property type="entry name" value="Shikm_DH/Glu-tRNA_Rdtase"/>
</dbReference>
<dbReference type="CDD" id="cd05213">
    <property type="entry name" value="NAD_bind_Glutamyl_tRNA_reduct"/>
    <property type="match status" value="1"/>
</dbReference>
<dbReference type="Gene3D" id="3.40.50.720">
    <property type="entry name" value="NAD(P)-binding Rossmann-like Domain"/>
    <property type="match status" value="1"/>
</dbReference>
<comment type="catalytic activity">
    <reaction evidence="7 8 9">
        <text>(S)-4-amino-5-oxopentanoate + tRNA(Glu) + NADP(+) = L-glutamyl-tRNA(Glu) + NADPH + H(+)</text>
        <dbReference type="Rhea" id="RHEA:12344"/>
        <dbReference type="Rhea" id="RHEA-COMP:9663"/>
        <dbReference type="Rhea" id="RHEA-COMP:9680"/>
        <dbReference type="ChEBI" id="CHEBI:15378"/>
        <dbReference type="ChEBI" id="CHEBI:57501"/>
        <dbReference type="ChEBI" id="CHEBI:57783"/>
        <dbReference type="ChEBI" id="CHEBI:58349"/>
        <dbReference type="ChEBI" id="CHEBI:78442"/>
        <dbReference type="ChEBI" id="CHEBI:78520"/>
        <dbReference type="EC" id="1.2.1.70"/>
    </reaction>
</comment>
<dbReference type="EMBL" id="BAAABW010000008">
    <property type="protein sequence ID" value="GAA0338536.1"/>
    <property type="molecule type" value="Genomic_DNA"/>
</dbReference>
<comment type="domain">
    <text evidence="8">Possesses an unusual extended V-shaped dimeric structure with each monomer consisting of three distinct domains arranged along a curved 'spinal' alpha-helix. The N-terminal catalytic domain specifically recognizes the glutamate moiety of the substrate. The second domain is the NADPH-binding domain, and the third C-terminal domain is responsible for dimerization.</text>
</comment>
<evidence type="ECO:0000256" key="9">
    <source>
        <dbReference type="RuleBase" id="RU000584"/>
    </source>
</evidence>